<name>A0A1I4D8D2_9EURY</name>
<dbReference type="AlphaFoldDB" id="A0A1I4D8D2"/>
<evidence type="ECO:0000313" key="2">
    <source>
        <dbReference type="EMBL" id="SFK89070.1"/>
    </source>
</evidence>
<gene>
    <name evidence="2" type="ORF">SAMN04487950_1678</name>
</gene>
<evidence type="ECO:0000313" key="3">
    <source>
        <dbReference type="Proteomes" id="UP000199607"/>
    </source>
</evidence>
<feature type="region of interest" description="Disordered" evidence="1">
    <location>
        <begin position="1"/>
        <end position="23"/>
    </location>
</feature>
<accession>A0A1I4D8D2</accession>
<dbReference type="RefSeq" id="WP_089868154.1">
    <property type="nucleotide sequence ID" value="NZ_FOTC01000001.1"/>
</dbReference>
<reference evidence="3" key="1">
    <citation type="submission" date="2016-10" db="EMBL/GenBank/DDBJ databases">
        <authorList>
            <person name="Varghese N."/>
            <person name="Submissions S."/>
        </authorList>
    </citation>
    <scope>NUCLEOTIDE SEQUENCE [LARGE SCALE GENOMIC DNA]</scope>
    <source>
        <strain evidence="3">CGMCC 1.7738</strain>
    </source>
</reference>
<feature type="region of interest" description="Disordered" evidence="1">
    <location>
        <begin position="84"/>
        <end position="111"/>
    </location>
</feature>
<proteinExistence type="predicted"/>
<sequence>MSAQGCPNCGAPYRRTASTDDELTGEVSLPTESYAQVCYQTRLTKEKYFGFTLYFHPETLYAVEERTDEGWRRVRLFATEATADDERTKRERVRDDTDYRVRELPLSGGQQ</sequence>
<protein>
    <submittedName>
        <fullName evidence="2">Uncharacterized protein</fullName>
    </submittedName>
</protein>
<feature type="compositionally biased region" description="Basic and acidic residues" evidence="1">
    <location>
        <begin position="84"/>
        <end position="103"/>
    </location>
</feature>
<dbReference type="EMBL" id="FOTC01000001">
    <property type="protein sequence ID" value="SFK89070.1"/>
    <property type="molecule type" value="Genomic_DNA"/>
</dbReference>
<keyword evidence="3" id="KW-1185">Reference proteome</keyword>
<organism evidence="2 3">
    <name type="scientific">Halogranum rubrum</name>
    <dbReference type="NCBI Taxonomy" id="553466"/>
    <lineage>
        <taxon>Archaea</taxon>
        <taxon>Methanobacteriati</taxon>
        <taxon>Methanobacteriota</taxon>
        <taxon>Stenosarchaea group</taxon>
        <taxon>Halobacteria</taxon>
        <taxon>Halobacteriales</taxon>
        <taxon>Haloferacaceae</taxon>
    </lineage>
</organism>
<evidence type="ECO:0000256" key="1">
    <source>
        <dbReference type="SAM" id="MobiDB-lite"/>
    </source>
</evidence>
<dbReference type="Proteomes" id="UP000199607">
    <property type="component" value="Unassembled WGS sequence"/>
</dbReference>